<dbReference type="AlphaFoldDB" id="A0A9P3PR37"/>
<dbReference type="Proteomes" id="UP001063166">
    <property type="component" value="Unassembled WGS sequence"/>
</dbReference>
<gene>
    <name evidence="1" type="ORF">LshimejAT787_0705490</name>
</gene>
<proteinExistence type="predicted"/>
<sequence>MIGEIESPQRHTTDPLLPETGACGSLGAVVLAMQTEARMPISLSRWCRPRPALAVKLILAFLSCVPSK</sequence>
<evidence type="ECO:0000313" key="2">
    <source>
        <dbReference type="Proteomes" id="UP001063166"/>
    </source>
</evidence>
<dbReference type="EMBL" id="BRPK01000007">
    <property type="protein sequence ID" value="GLB40039.1"/>
    <property type="molecule type" value="Genomic_DNA"/>
</dbReference>
<organism evidence="1 2">
    <name type="scientific">Lyophyllum shimeji</name>
    <name type="common">Hon-shimeji</name>
    <name type="synonym">Tricholoma shimeji</name>
    <dbReference type="NCBI Taxonomy" id="47721"/>
    <lineage>
        <taxon>Eukaryota</taxon>
        <taxon>Fungi</taxon>
        <taxon>Dikarya</taxon>
        <taxon>Basidiomycota</taxon>
        <taxon>Agaricomycotina</taxon>
        <taxon>Agaricomycetes</taxon>
        <taxon>Agaricomycetidae</taxon>
        <taxon>Agaricales</taxon>
        <taxon>Tricholomatineae</taxon>
        <taxon>Lyophyllaceae</taxon>
        <taxon>Lyophyllum</taxon>
    </lineage>
</organism>
<comment type="caution">
    <text evidence="1">The sequence shown here is derived from an EMBL/GenBank/DDBJ whole genome shotgun (WGS) entry which is preliminary data.</text>
</comment>
<name>A0A9P3PR37_LYOSH</name>
<evidence type="ECO:0000313" key="1">
    <source>
        <dbReference type="EMBL" id="GLB40039.1"/>
    </source>
</evidence>
<reference evidence="1" key="1">
    <citation type="submission" date="2022-07" db="EMBL/GenBank/DDBJ databases">
        <title>The genome of Lyophyllum shimeji provides insight into the initial evolution of ectomycorrhizal fungal genome.</title>
        <authorList>
            <person name="Kobayashi Y."/>
            <person name="Shibata T."/>
            <person name="Hirakawa H."/>
            <person name="Shigenobu S."/>
            <person name="Nishiyama T."/>
            <person name="Yamada A."/>
            <person name="Hasebe M."/>
            <person name="Kawaguchi M."/>
        </authorList>
    </citation>
    <scope>NUCLEOTIDE SEQUENCE</scope>
    <source>
        <strain evidence="1">AT787</strain>
    </source>
</reference>
<keyword evidence="2" id="KW-1185">Reference proteome</keyword>
<protein>
    <submittedName>
        <fullName evidence="1">Uncharacterized protein</fullName>
    </submittedName>
</protein>
<accession>A0A9P3PR37</accession>